<keyword evidence="2" id="KW-0031">Aminopeptidase</keyword>
<dbReference type="Gene3D" id="2.120.10.30">
    <property type="entry name" value="TolB, C-terminal domain"/>
    <property type="match status" value="1"/>
</dbReference>
<dbReference type="Pfam" id="PF00326">
    <property type="entry name" value="Peptidase_S9"/>
    <property type="match status" value="1"/>
</dbReference>
<dbReference type="eggNOG" id="COG1506">
    <property type="taxonomic scope" value="Bacteria"/>
</dbReference>
<evidence type="ECO:0000259" key="1">
    <source>
        <dbReference type="Pfam" id="PF00326"/>
    </source>
</evidence>
<keyword evidence="2" id="KW-0645">Protease</keyword>
<dbReference type="InterPro" id="IPR001375">
    <property type="entry name" value="Peptidase_S9_cat"/>
</dbReference>
<dbReference type="GO" id="GO:0008236">
    <property type="term" value="F:serine-type peptidase activity"/>
    <property type="evidence" value="ECO:0007669"/>
    <property type="project" value="InterPro"/>
</dbReference>
<dbReference type="Gene3D" id="3.40.50.1820">
    <property type="entry name" value="alpha/beta hydrolase"/>
    <property type="match status" value="1"/>
</dbReference>
<name>A0A1N6XZI6_9GAMM</name>
<dbReference type="AlphaFoldDB" id="A0A1N6XZI6"/>
<dbReference type="SUPFAM" id="SSF53474">
    <property type="entry name" value="alpha/beta-Hydrolases"/>
    <property type="match status" value="1"/>
</dbReference>
<protein>
    <submittedName>
        <fullName evidence="2">Dipeptidyl aminopeptidase/acylaminoacyl peptidase</fullName>
    </submittedName>
</protein>
<feature type="domain" description="Peptidase S9 prolyl oligopeptidase catalytic" evidence="1">
    <location>
        <begin position="387"/>
        <end position="589"/>
    </location>
</feature>
<dbReference type="Proteomes" id="UP000186895">
    <property type="component" value="Unassembled WGS sequence"/>
</dbReference>
<dbReference type="SUPFAM" id="SSF82171">
    <property type="entry name" value="DPP6 N-terminal domain-like"/>
    <property type="match status" value="1"/>
</dbReference>
<dbReference type="InterPro" id="IPR029058">
    <property type="entry name" value="AB_hydrolase_fold"/>
</dbReference>
<dbReference type="STRING" id="49186.SAMN05421647_1202"/>
<organism evidence="2 3">
    <name type="scientific">Marinobacterium stanieri</name>
    <dbReference type="NCBI Taxonomy" id="49186"/>
    <lineage>
        <taxon>Bacteria</taxon>
        <taxon>Pseudomonadati</taxon>
        <taxon>Pseudomonadota</taxon>
        <taxon>Gammaproteobacteria</taxon>
        <taxon>Oceanospirillales</taxon>
        <taxon>Oceanospirillaceae</taxon>
        <taxon>Marinobacterium</taxon>
    </lineage>
</organism>
<dbReference type="InterPro" id="IPR011042">
    <property type="entry name" value="6-blade_b-propeller_TolB-like"/>
</dbReference>
<reference evidence="2 3" key="1">
    <citation type="submission" date="2017-01" db="EMBL/GenBank/DDBJ databases">
        <authorList>
            <person name="Mah S.A."/>
            <person name="Swanson W.J."/>
            <person name="Moy G.W."/>
            <person name="Vacquier V.D."/>
        </authorList>
    </citation>
    <scope>NUCLEOTIDE SEQUENCE [LARGE SCALE GENOMIC DNA]</scope>
    <source>
        <strain evidence="2 3">DSM 7027</strain>
    </source>
</reference>
<dbReference type="GO" id="GO:0006508">
    <property type="term" value="P:proteolysis"/>
    <property type="evidence" value="ECO:0007669"/>
    <property type="project" value="InterPro"/>
</dbReference>
<gene>
    <name evidence="2" type="ORF">SAMN05421647_1202</name>
</gene>
<dbReference type="GO" id="GO:0004177">
    <property type="term" value="F:aminopeptidase activity"/>
    <property type="evidence" value="ECO:0007669"/>
    <property type="project" value="UniProtKB-KW"/>
</dbReference>
<proteinExistence type="predicted"/>
<keyword evidence="2" id="KW-0378">Hydrolase</keyword>
<dbReference type="PANTHER" id="PTHR43056:SF5">
    <property type="entry name" value="PEPTIDASE S9 PROLYL OLIGOPEPTIDASE CATALYTIC DOMAIN-CONTAINING PROTEIN"/>
    <property type="match status" value="1"/>
</dbReference>
<accession>A0A1N6XZI6</accession>
<sequence>MGVSFDASSGLNRLCRFVSGKAVNLLPDNFSVRSRVHEYGGGAWCLAGDLACFVNNEDQAIWLKSLETYEDPQLLTQAPQTRFADLQADTLRNRLLAVSETHQEDCAEPINRLVGIDLNSGQVNTLAEGADFYSSPALSPDGRQLAWIEWDHPQQPWRCTRLMQAELGAEGEIIECVQVSDKQEAAWAQPRFSPAGQLHVVVDRQNWWHIERLTPEGLVPLAGDAPANTEFTTAPWQLGLSTYGWNHEDELLALGQSEGYTRLWRHNGHDWEPMELGVMPARLHALACNGQHLACVAEFSDREPAILRIDTELTADDPDQTLVLSGGSAPAFQVSLPLSLSATVQNQQVPYFLYRPAGVPANQPLPLVIWTHGGPTATTAPILKPAIQYWTQRGFMIADVNYRGSTGYGRSYRMQLEQQWGISDVQDVEAVVRSLIKQGLADAKAVFIRGNSAGGYTTLSALCHSSLFQGGASLYGVSDPARLNDLTHKFESRYLHWLIADPDANPERYQQRAPLNHAERIQVPVIFFQGEQDRVVPPEQTGAMVERLRAKGLHVETHYFPDEAHGFRQPENQAKVLEAELTFYLQLINRSLS</sequence>
<dbReference type="InterPro" id="IPR050585">
    <property type="entry name" value="Xaa-Pro_dipeptidyl-ppase/CocE"/>
</dbReference>
<keyword evidence="3" id="KW-1185">Reference proteome</keyword>
<dbReference type="PANTHER" id="PTHR43056">
    <property type="entry name" value="PEPTIDASE S9 PROLYL OLIGOPEPTIDASE"/>
    <property type="match status" value="1"/>
</dbReference>
<evidence type="ECO:0000313" key="2">
    <source>
        <dbReference type="EMBL" id="SIR07802.1"/>
    </source>
</evidence>
<dbReference type="EMBL" id="FTMN01000020">
    <property type="protein sequence ID" value="SIR07802.1"/>
    <property type="molecule type" value="Genomic_DNA"/>
</dbReference>
<evidence type="ECO:0000313" key="3">
    <source>
        <dbReference type="Proteomes" id="UP000186895"/>
    </source>
</evidence>